<dbReference type="InterPro" id="IPR016024">
    <property type="entry name" value="ARM-type_fold"/>
</dbReference>
<dbReference type="Gene3D" id="1.25.10.10">
    <property type="entry name" value="Leucine-rich Repeat Variant"/>
    <property type="match status" value="1"/>
</dbReference>
<protein>
    <submittedName>
        <fullName evidence="1">HEAT repeat protein</fullName>
    </submittedName>
</protein>
<organism evidence="1 2">
    <name type="scientific">Variovorax guangxiensis</name>
    <dbReference type="NCBI Taxonomy" id="1775474"/>
    <lineage>
        <taxon>Bacteria</taxon>
        <taxon>Pseudomonadati</taxon>
        <taxon>Pseudomonadota</taxon>
        <taxon>Betaproteobacteria</taxon>
        <taxon>Burkholderiales</taxon>
        <taxon>Comamonadaceae</taxon>
        <taxon>Variovorax</taxon>
    </lineage>
</organism>
<accession>A0A840G160</accession>
<dbReference type="InterPro" id="IPR004155">
    <property type="entry name" value="PBS_lyase_HEAT"/>
</dbReference>
<dbReference type="SMART" id="SM00567">
    <property type="entry name" value="EZ_HEAT"/>
    <property type="match status" value="2"/>
</dbReference>
<dbReference type="RefSeq" id="WP_184641878.1">
    <property type="nucleotide sequence ID" value="NZ_JACIFZ010000010.1"/>
</dbReference>
<dbReference type="SUPFAM" id="SSF48371">
    <property type="entry name" value="ARM repeat"/>
    <property type="match status" value="1"/>
</dbReference>
<dbReference type="InterPro" id="IPR011989">
    <property type="entry name" value="ARM-like"/>
</dbReference>
<gene>
    <name evidence="1" type="ORF">GGD71_005826</name>
</gene>
<proteinExistence type="predicted"/>
<sequence>MNEQKDVAALCAALDALPDDESRLPLLIELLGLDGHQRHEDIVFDLGLIGNPSAIPAIVKAVTAPFPYLEQWGNLHAFQRKCAYALARIGTLESREVLEQLARHSDNHLREYGEEGLSKWPLPFVRR</sequence>
<dbReference type="Pfam" id="PF03130">
    <property type="entry name" value="HEAT_PBS"/>
    <property type="match status" value="1"/>
</dbReference>
<dbReference type="AlphaFoldDB" id="A0A840G160"/>
<name>A0A840G160_9BURK</name>
<dbReference type="Proteomes" id="UP000524450">
    <property type="component" value="Unassembled WGS sequence"/>
</dbReference>
<dbReference type="EMBL" id="JACIFZ010000010">
    <property type="protein sequence ID" value="MBB4225017.1"/>
    <property type="molecule type" value="Genomic_DNA"/>
</dbReference>
<evidence type="ECO:0000313" key="1">
    <source>
        <dbReference type="EMBL" id="MBB4225017.1"/>
    </source>
</evidence>
<comment type="caution">
    <text evidence="1">The sequence shown here is derived from an EMBL/GenBank/DDBJ whole genome shotgun (WGS) entry which is preliminary data.</text>
</comment>
<evidence type="ECO:0000313" key="2">
    <source>
        <dbReference type="Proteomes" id="UP000524450"/>
    </source>
</evidence>
<reference evidence="1 2" key="1">
    <citation type="submission" date="2020-08" db="EMBL/GenBank/DDBJ databases">
        <title>Genomic Encyclopedia of Type Strains, Phase IV (KMG-V): Genome sequencing to study the core and pangenomes of soil and plant-associated prokaryotes.</title>
        <authorList>
            <person name="Whitman W."/>
        </authorList>
    </citation>
    <scope>NUCLEOTIDE SEQUENCE [LARGE SCALE GENOMIC DNA]</scope>
    <source>
        <strain evidence="1 2">34/80</strain>
    </source>
</reference>